<sequence>MGNRWVAALLFVGCFVLWENHCPAEASSVGDQVGEVVSTDIAAYVNGKLLPSMNIAGETAIAAEDLRESGFDVAWSPRARTIRIDPKAAGELAAVEQAPRPDPNRLPNGTHLKDVLYTDIQAYYGDTPLRSFNIDGRTAIVLNDLDAFGTVVWSEAERTIRFQSTPLPEEGTRDAWREAGANLVLRTVKDVSLTLDFKDEGQF</sequence>
<evidence type="ECO:0000313" key="1">
    <source>
        <dbReference type="EMBL" id="MEK8130130.1"/>
    </source>
</evidence>
<organism evidence="1 2">
    <name type="scientific">Paenibacillus filicis</name>
    <dbReference type="NCBI Taxonomy" id="669464"/>
    <lineage>
        <taxon>Bacteria</taxon>
        <taxon>Bacillati</taxon>
        <taxon>Bacillota</taxon>
        <taxon>Bacilli</taxon>
        <taxon>Bacillales</taxon>
        <taxon>Paenibacillaceae</taxon>
        <taxon>Paenibacillus</taxon>
    </lineage>
</organism>
<dbReference type="RefSeq" id="WP_341417257.1">
    <property type="nucleotide sequence ID" value="NZ_JBBPCC010000013.1"/>
</dbReference>
<gene>
    <name evidence="1" type="ORF">WMW72_19680</name>
</gene>
<comment type="caution">
    <text evidence="1">The sequence shown here is derived from an EMBL/GenBank/DDBJ whole genome shotgun (WGS) entry which is preliminary data.</text>
</comment>
<protein>
    <recommendedName>
        <fullName evidence="3">Copper amine oxidase-like N-terminal domain-containing protein</fullName>
    </recommendedName>
</protein>
<dbReference type="Proteomes" id="UP001469365">
    <property type="component" value="Unassembled WGS sequence"/>
</dbReference>
<accession>A0ABU9DMQ0</accession>
<evidence type="ECO:0000313" key="2">
    <source>
        <dbReference type="Proteomes" id="UP001469365"/>
    </source>
</evidence>
<evidence type="ECO:0008006" key="3">
    <source>
        <dbReference type="Google" id="ProtNLM"/>
    </source>
</evidence>
<name>A0ABU9DMQ0_9BACL</name>
<proteinExistence type="predicted"/>
<dbReference type="EMBL" id="JBBPCC010000013">
    <property type="protein sequence ID" value="MEK8130130.1"/>
    <property type="molecule type" value="Genomic_DNA"/>
</dbReference>
<keyword evidence="2" id="KW-1185">Reference proteome</keyword>
<reference evidence="1 2" key="1">
    <citation type="submission" date="2024-04" db="EMBL/GenBank/DDBJ databases">
        <title>draft genome sequnece of Paenibacillus filicis.</title>
        <authorList>
            <person name="Kim D.-U."/>
        </authorList>
    </citation>
    <scope>NUCLEOTIDE SEQUENCE [LARGE SCALE GENOMIC DNA]</scope>
    <source>
        <strain evidence="1 2">KACC14197</strain>
    </source>
</reference>